<name>A0A965GCN2_9PROT</name>
<keyword evidence="2" id="KW-0436">Ligase</keyword>
<evidence type="ECO:0000313" key="5">
    <source>
        <dbReference type="EMBL" id="NBR94064.1"/>
    </source>
</evidence>
<organism evidence="5 6">
    <name type="scientific">Candidatus Fonsibacter lacus</name>
    <dbReference type="NCBI Taxonomy" id="2576439"/>
    <lineage>
        <taxon>Bacteria</taxon>
        <taxon>Pseudomonadati</taxon>
        <taxon>Pseudomonadota</taxon>
        <taxon>Alphaproteobacteria</taxon>
        <taxon>Candidatus Pelagibacterales</taxon>
        <taxon>Candidatus Pelagibacterales incertae sedis</taxon>
        <taxon>Candidatus Fonsibacter</taxon>
    </lineage>
</organism>
<evidence type="ECO:0000259" key="3">
    <source>
        <dbReference type="Pfam" id="PF00501"/>
    </source>
</evidence>
<feature type="domain" description="AMP-dependent synthetase/ligase" evidence="3">
    <location>
        <begin position="40"/>
        <end position="188"/>
    </location>
</feature>
<dbReference type="Gene3D" id="3.30.300.30">
    <property type="match status" value="1"/>
</dbReference>
<evidence type="ECO:0000313" key="6">
    <source>
        <dbReference type="Proteomes" id="UP000740727"/>
    </source>
</evidence>
<dbReference type="InterPro" id="IPR025110">
    <property type="entry name" value="AMP-bd_C"/>
</dbReference>
<dbReference type="Pfam" id="PF13193">
    <property type="entry name" value="AMP-binding_C"/>
    <property type="match status" value="1"/>
</dbReference>
<dbReference type="InterPro" id="IPR000873">
    <property type="entry name" value="AMP-dep_synth/lig_dom"/>
</dbReference>
<dbReference type="SUPFAM" id="SSF56801">
    <property type="entry name" value="Acetyl-CoA synthetase-like"/>
    <property type="match status" value="1"/>
</dbReference>
<dbReference type="GO" id="GO:0031956">
    <property type="term" value="F:medium-chain fatty acid-CoA ligase activity"/>
    <property type="evidence" value="ECO:0007669"/>
    <property type="project" value="TreeGrafter"/>
</dbReference>
<proteinExistence type="inferred from homology"/>
<evidence type="ECO:0000256" key="2">
    <source>
        <dbReference type="ARBA" id="ARBA00022598"/>
    </source>
</evidence>
<dbReference type="PANTHER" id="PTHR43201">
    <property type="entry name" value="ACYL-COA SYNTHETASE"/>
    <property type="match status" value="1"/>
</dbReference>
<protein>
    <submittedName>
        <fullName evidence="5">Acyl-CoA synthetase</fullName>
    </submittedName>
</protein>
<evidence type="ECO:0000256" key="1">
    <source>
        <dbReference type="ARBA" id="ARBA00006432"/>
    </source>
</evidence>
<accession>A0A965GCN2</accession>
<sequence length="358" mass="37987">MRNVERIDPATVAPLHLRDLLADALNGGPAVALTERAIDEIPESAALLIETGGSTGEPKVVALSATAMKSSASLSNQALGAAEGDSWSLSLPLNHIAGVNQILRAIDLGSDPVEVGANFLSIVPTQLYRALEQKDSLFDQLKSAKRVLIGGAMIPKPLVERASEQGINLVASYGMTEMCGGCIYNGKALPGVAVEIRDAGRIALSGPMRAIGYLNNPVANAKAFVAEWFLTSDAGALDKNGILQVIGRVDDVIISGGEKISPNKVTKILQRYFPRYEIYVIGIPDEEWGQSLRVVMANNESSDGSRKITLQHIRDIVGGALGKVAAPRSLLLLSEIPTKENGKVDLLALTTVSPTEEY</sequence>
<comment type="similarity">
    <text evidence="1">Belongs to the ATP-dependent AMP-binding enzyme family.</text>
</comment>
<dbReference type="InterPro" id="IPR045851">
    <property type="entry name" value="AMP-bd_C_sf"/>
</dbReference>
<dbReference type="InterPro" id="IPR042099">
    <property type="entry name" value="ANL_N_sf"/>
</dbReference>
<dbReference type="GO" id="GO:0006631">
    <property type="term" value="P:fatty acid metabolic process"/>
    <property type="evidence" value="ECO:0007669"/>
    <property type="project" value="TreeGrafter"/>
</dbReference>
<dbReference type="Proteomes" id="UP000740727">
    <property type="component" value="Unassembled WGS sequence"/>
</dbReference>
<evidence type="ECO:0000259" key="4">
    <source>
        <dbReference type="Pfam" id="PF13193"/>
    </source>
</evidence>
<dbReference type="PANTHER" id="PTHR43201:SF5">
    <property type="entry name" value="MEDIUM-CHAIN ACYL-COA LIGASE ACSF2, MITOCHONDRIAL"/>
    <property type="match status" value="1"/>
</dbReference>
<dbReference type="AlphaFoldDB" id="A0A965GCN2"/>
<comment type="caution">
    <text evidence="5">The sequence shown here is derived from an EMBL/GenBank/DDBJ whole genome shotgun (WGS) entry which is preliminary data.</text>
</comment>
<dbReference type="Pfam" id="PF00501">
    <property type="entry name" value="AMP-binding"/>
    <property type="match status" value="1"/>
</dbReference>
<dbReference type="EMBL" id="RFXN01000051">
    <property type="protein sequence ID" value="NBR94064.1"/>
    <property type="molecule type" value="Genomic_DNA"/>
</dbReference>
<gene>
    <name evidence="5" type="ORF">EBT44_04415</name>
</gene>
<feature type="domain" description="AMP-binding enzyme C-terminal" evidence="4">
    <location>
        <begin position="277"/>
        <end position="343"/>
    </location>
</feature>
<dbReference type="Gene3D" id="3.40.50.12780">
    <property type="entry name" value="N-terminal domain of ligase-like"/>
    <property type="match status" value="1"/>
</dbReference>
<reference evidence="5" key="1">
    <citation type="submission" date="2018-10" db="EMBL/GenBank/DDBJ databases">
        <title>Iterative Subtractive Binning of Freshwater Chronoseries Metagenomes Recovers Nearly Complete Genomes from over Four Hundred Novel Species.</title>
        <authorList>
            <person name="Rodriguez-R L.M."/>
            <person name="Tsementzi D."/>
            <person name="Luo C."/>
            <person name="Konstantinidis K.T."/>
        </authorList>
    </citation>
    <scope>NUCLEOTIDE SEQUENCE</scope>
    <source>
        <strain evidence="5">WB5_2A_028</strain>
    </source>
</reference>